<accession>A0AAN9KGT4</accession>
<evidence type="ECO:0000256" key="1">
    <source>
        <dbReference type="SAM" id="MobiDB-lite"/>
    </source>
</evidence>
<protein>
    <submittedName>
        <fullName evidence="2">Uncharacterized protein</fullName>
    </submittedName>
</protein>
<proteinExistence type="predicted"/>
<evidence type="ECO:0000313" key="3">
    <source>
        <dbReference type="Proteomes" id="UP001367508"/>
    </source>
</evidence>
<dbReference type="Proteomes" id="UP001367508">
    <property type="component" value="Unassembled WGS sequence"/>
</dbReference>
<comment type="caution">
    <text evidence="2">The sequence shown here is derived from an EMBL/GenBank/DDBJ whole genome shotgun (WGS) entry which is preliminary data.</text>
</comment>
<organism evidence="2 3">
    <name type="scientific">Canavalia gladiata</name>
    <name type="common">Sword bean</name>
    <name type="synonym">Dolichos gladiatus</name>
    <dbReference type="NCBI Taxonomy" id="3824"/>
    <lineage>
        <taxon>Eukaryota</taxon>
        <taxon>Viridiplantae</taxon>
        <taxon>Streptophyta</taxon>
        <taxon>Embryophyta</taxon>
        <taxon>Tracheophyta</taxon>
        <taxon>Spermatophyta</taxon>
        <taxon>Magnoliopsida</taxon>
        <taxon>eudicotyledons</taxon>
        <taxon>Gunneridae</taxon>
        <taxon>Pentapetalae</taxon>
        <taxon>rosids</taxon>
        <taxon>fabids</taxon>
        <taxon>Fabales</taxon>
        <taxon>Fabaceae</taxon>
        <taxon>Papilionoideae</taxon>
        <taxon>50 kb inversion clade</taxon>
        <taxon>NPAAA clade</taxon>
        <taxon>indigoferoid/millettioid clade</taxon>
        <taxon>Phaseoleae</taxon>
        <taxon>Canavalia</taxon>
    </lineage>
</organism>
<sequence length="87" mass="9849">MVVTRSRRTEVQIRDRKASQAPMVTHTSLEFESSLWLVGTRSSPLSLFHTHKTPHFDQYPSPIGFKTGAAMRCRGSIWDSDTTSRPS</sequence>
<dbReference type="EMBL" id="JAYMYQ010000008">
    <property type="protein sequence ID" value="KAK7315444.1"/>
    <property type="molecule type" value="Genomic_DNA"/>
</dbReference>
<feature type="compositionally biased region" description="Basic and acidic residues" evidence="1">
    <location>
        <begin position="7"/>
        <end position="18"/>
    </location>
</feature>
<evidence type="ECO:0000313" key="2">
    <source>
        <dbReference type="EMBL" id="KAK7315444.1"/>
    </source>
</evidence>
<keyword evidence="3" id="KW-1185">Reference proteome</keyword>
<feature type="region of interest" description="Disordered" evidence="1">
    <location>
        <begin position="1"/>
        <end position="20"/>
    </location>
</feature>
<reference evidence="2 3" key="1">
    <citation type="submission" date="2024-01" db="EMBL/GenBank/DDBJ databases">
        <title>The genomes of 5 underutilized Papilionoideae crops provide insights into root nodulation and disease resistanc.</title>
        <authorList>
            <person name="Jiang F."/>
        </authorList>
    </citation>
    <scope>NUCLEOTIDE SEQUENCE [LARGE SCALE GENOMIC DNA]</scope>
    <source>
        <strain evidence="2">LVBAO_FW01</strain>
        <tissue evidence="2">Leaves</tissue>
    </source>
</reference>
<dbReference type="AlphaFoldDB" id="A0AAN9KGT4"/>
<name>A0AAN9KGT4_CANGL</name>
<gene>
    <name evidence="2" type="ORF">VNO77_33991</name>
</gene>